<dbReference type="AlphaFoldDB" id="A0A7Z7HQN1"/>
<dbReference type="InterPro" id="IPR035905">
    <property type="entry name" value="Barstar-like_sf"/>
</dbReference>
<evidence type="ECO:0000259" key="2">
    <source>
        <dbReference type="Pfam" id="PF01337"/>
    </source>
</evidence>
<evidence type="ECO:0000256" key="1">
    <source>
        <dbReference type="ARBA" id="ARBA00006845"/>
    </source>
</evidence>
<dbReference type="InterPro" id="IPR000468">
    <property type="entry name" value="Barstar"/>
</dbReference>
<dbReference type="Gene3D" id="3.30.370.10">
    <property type="entry name" value="Barstar-like"/>
    <property type="match status" value="1"/>
</dbReference>
<protein>
    <recommendedName>
        <fullName evidence="2">Barstar (barnase inhibitor) domain-containing protein</fullName>
    </recommendedName>
</protein>
<organism evidence="3 4">
    <name type="scientific">Sterolibacterium denitrificans</name>
    <dbReference type="NCBI Taxonomy" id="157592"/>
    <lineage>
        <taxon>Bacteria</taxon>
        <taxon>Pseudomonadati</taxon>
        <taxon>Pseudomonadota</taxon>
        <taxon>Betaproteobacteria</taxon>
        <taxon>Nitrosomonadales</taxon>
        <taxon>Sterolibacteriaceae</taxon>
        <taxon>Sterolibacterium</taxon>
    </lineage>
</organism>
<proteinExistence type="inferred from homology"/>
<feature type="domain" description="Barstar (barnase inhibitor)" evidence="2">
    <location>
        <begin position="46"/>
        <end position="139"/>
    </location>
</feature>
<dbReference type="Proteomes" id="UP000242886">
    <property type="component" value="Chromosome SDENCHOL"/>
</dbReference>
<dbReference type="EMBL" id="LT837803">
    <property type="protein sequence ID" value="SMB25089.1"/>
    <property type="molecule type" value="Genomic_DNA"/>
</dbReference>
<evidence type="ECO:0000313" key="4">
    <source>
        <dbReference type="Proteomes" id="UP000242886"/>
    </source>
</evidence>
<gene>
    <name evidence="3" type="ORF">SDENCHOL_11207</name>
</gene>
<reference evidence="3" key="1">
    <citation type="submission" date="2017-03" db="EMBL/GenBank/DDBJ databases">
        <authorList>
            <consortium name="AG Boll"/>
        </authorList>
    </citation>
    <scope>NUCLEOTIDE SEQUENCE [LARGE SCALE GENOMIC DNA]</scope>
    <source>
        <strain evidence="3">Chol</strain>
    </source>
</reference>
<accession>A0A7Z7HQN1</accession>
<sequence>MSHTPSERQQHFQTLFGNVARAGVYHLPPGDREELIAAAEANAHVVFRVDLTPARDKDSLLKAIGRDMAFPEWFGYNWDALADSLGDLGWRPAEGWLVILENADRVNSRAHEDFITALQIFSAATDEWRERGSPLWCLVDMHADGIAWLPTL</sequence>
<evidence type="ECO:0000313" key="3">
    <source>
        <dbReference type="EMBL" id="SMB25089.1"/>
    </source>
</evidence>
<dbReference type="RefSeq" id="WP_154716417.1">
    <property type="nucleotide sequence ID" value="NZ_LT837803.1"/>
</dbReference>
<dbReference type="CDD" id="cd05141">
    <property type="entry name" value="Barstar_evA4336-like"/>
    <property type="match status" value="1"/>
</dbReference>
<name>A0A7Z7HQN1_9PROT</name>
<keyword evidence="4" id="KW-1185">Reference proteome</keyword>
<dbReference type="SUPFAM" id="SSF52038">
    <property type="entry name" value="Barstar-related"/>
    <property type="match status" value="1"/>
</dbReference>
<comment type="similarity">
    <text evidence="1">Belongs to the barstar family.</text>
</comment>
<dbReference type="Pfam" id="PF01337">
    <property type="entry name" value="Barstar"/>
    <property type="match status" value="1"/>
</dbReference>